<sequence length="487" mass="55805">MNRSPERMSSYRRHFQDNSTSSASYRVRVSSSSPSRRPARPRSSSCSRITGRLVGGGGMEASRRTNSAVYEPRITRMGAIYLGAGIEPAFDLEAASATSQQFLSTRTNERKEMIILNDRLAAYIEKVRNLEQGNQILETELEAMKSRCQHPQGLRALYEEQLRDLRQTADQMKIQRDMAVAAKDAMTGQLETMKVKYEEIVAARKKAEDEIEAFRPDVDAATTARMDLEKQLENLEVELEFLQRVQKEEIEELMKQIQSVTASVDMTYSIPDLATALKDIQLQYEGISAKNLQEMDEWYKSKFVDLNHTSAKRMENMRITREQLSDCKRNLKSSEMELDALKARKAVLETQNKEAASKYKQEIEEYQNKIESLQQQLSTIKEKIALHLREYQDLLNIKMALEVEITTYRKLIEGEDSRLSTLMGTFCVMGQGNLRAVENLSKEQAVEVTEKKTVFIRTVKTDEDTFQNDMQERTVIISGAADYNDEE</sequence>
<dbReference type="InterPro" id="IPR002957">
    <property type="entry name" value="Keratin_I"/>
</dbReference>
<evidence type="ECO:0000259" key="5">
    <source>
        <dbReference type="PROSITE" id="PS51842"/>
    </source>
</evidence>
<dbReference type="Pfam" id="PF00038">
    <property type="entry name" value="Filament"/>
    <property type="match status" value="1"/>
</dbReference>
<reference evidence="6 7" key="1">
    <citation type="journal article" date="2018" name="Nat. Ecol. Evol.">
        <title>Shark genomes provide insights into elasmobranch evolution and the origin of vertebrates.</title>
        <authorList>
            <person name="Hara Y"/>
            <person name="Yamaguchi K"/>
            <person name="Onimaru K"/>
            <person name="Kadota M"/>
            <person name="Koyanagi M"/>
            <person name="Keeley SD"/>
            <person name="Tatsumi K"/>
            <person name="Tanaka K"/>
            <person name="Motone F"/>
            <person name="Kageyama Y"/>
            <person name="Nozu R"/>
            <person name="Adachi N"/>
            <person name="Nishimura O"/>
            <person name="Nakagawa R"/>
            <person name="Tanegashima C"/>
            <person name="Kiyatake I"/>
            <person name="Matsumoto R"/>
            <person name="Murakumo K"/>
            <person name="Nishida K"/>
            <person name="Terakita A"/>
            <person name="Kuratani S"/>
            <person name="Sato K"/>
            <person name="Hyodo S Kuraku.S."/>
        </authorList>
    </citation>
    <scope>NUCLEOTIDE SEQUENCE [LARGE SCALE GENOMIC DNA]</scope>
</reference>
<dbReference type="InterPro" id="IPR039008">
    <property type="entry name" value="IF_rod_dom"/>
</dbReference>
<dbReference type="OMA" id="THERQEM"/>
<dbReference type="SMART" id="SM01391">
    <property type="entry name" value="Filament"/>
    <property type="match status" value="1"/>
</dbReference>
<evidence type="ECO:0000313" key="7">
    <source>
        <dbReference type="Proteomes" id="UP000287033"/>
    </source>
</evidence>
<dbReference type="PANTHER" id="PTHR45652">
    <property type="entry name" value="GLIAL FIBRILLARY ACIDIC PROTEIN"/>
    <property type="match status" value="1"/>
</dbReference>
<dbReference type="GO" id="GO:0005200">
    <property type="term" value="F:structural constituent of cytoskeleton"/>
    <property type="evidence" value="ECO:0007669"/>
    <property type="project" value="TreeGrafter"/>
</dbReference>
<dbReference type="Gene3D" id="1.20.5.500">
    <property type="entry name" value="Single helix bin"/>
    <property type="match status" value="1"/>
</dbReference>
<dbReference type="Proteomes" id="UP000287033">
    <property type="component" value="Unassembled WGS sequence"/>
</dbReference>
<dbReference type="Gene3D" id="1.20.5.170">
    <property type="match status" value="1"/>
</dbReference>
<evidence type="ECO:0000256" key="2">
    <source>
        <dbReference type="ARBA" id="ARBA00023054"/>
    </source>
</evidence>
<dbReference type="PROSITE" id="PS51842">
    <property type="entry name" value="IF_ROD_2"/>
    <property type="match status" value="1"/>
</dbReference>
<evidence type="ECO:0000256" key="3">
    <source>
        <dbReference type="SAM" id="Coils"/>
    </source>
</evidence>
<dbReference type="EMBL" id="BEZZ01000050">
    <property type="protein sequence ID" value="GCC24213.1"/>
    <property type="molecule type" value="Genomic_DNA"/>
</dbReference>
<feature type="compositionally biased region" description="Low complexity" evidence="4">
    <location>
        <begin position="19"/>
        <end position="48"/>
    </location>
</feature>
<feature type="domain" description="IF rod" evidence="5">
    <location>
        <begin position="109"/>
        <end position="419"/>
    </location>
</feature>
<feature type="region of interest" description="Disordered" evidence="4">
    <location>
        <begin position="1"/>
        <end position="60"/>
    </location>
</feature>
<dbReference type="Gene3D" id="1.20.5.1160">
    <property type="entry name" value="Vasodilator-stimulated phosphoprotein"/>
    <property type="match status" value="1"/>
</dbReference>
<dbReference type="PANTHER" id="PTHR45652:SF11">
    <property type="entry name" value="NOTOCHORD GRANULAR SURFACE"/>
    <property type="match status" value="1"/>
</dbReference>
<protein>
    <recommendedName>
        <fullName evidence="5">IF rod domain-containing protein</fullName>
    </recommendedName>
</protein>
<dbReference type="GO" id="GO:0005882">
    <property type="term" value="C:intermediate filament"/>
    <property type="evidence" value="ECO:0007669"/>
    <property type="project" value="UniProtKB-KW"/>
</dbReference>
<evidence type="ECO:0000256" key="4">
    <source>
        <dbReference type="SAM" id="MobiDB-lite"/>
    </source>
</evidence>
<dbReference type="AlphaFoldDB" id="A0A401S1D6"/>
<accession>A0A401S1D6</accession>
<gene>
    <name evidence="6" type="ORF">chiPu_0002613</name>
</gene>
<dbReference type="FunFam" id="1.20.5.170:FF:000002">
    <property type="entry name" value="Type I keratin KA11"/>
    <property type="match status" value="1"/>
</dbReference>
<evidence type="ECO:0000313" key="6">
    <source>
        <dbReference type="EMBL" id="GCC24213.1"/>
    </source>
</evidence>
<dbReference type="PRINTS" id="PR01248">
    <property type="entry name" value="TYPE1KERATIN"/>
</dbReference>
<dbReference type="GO" id="GO:0005737">
    <property type="term" value="C:cytoplasm"/>
    <property type="evidence" value="ECO:0007669"/>
    <property type="project" value="TreeGrafter"/>
</dbReference>
<keyword evidence="2 3" id="KW-0175">Coiled coil</keyword>
<proteinExistence type="predicted"/>
<dbReference type="OrthoDB" id="2441647at2759"/>
<feature type="coiled-coil region" evidence="3">
    <location>
        <begin position="120"/>
        <end position="252"/>
    </location>
</feature>
<dbReference type="FunFam" id="1.20.5.1160:FF:000001">
    <property type="entry name" value="Keratin type II"/>
    <property type="match status" value="1"/>
</dbReference>
<dbReference type="STRING" id="137246.A0A401S1D6"/>
<organism evidence="6 7">
    <name type="scientific">Chiloscyllium punctatum</name>
    <name type="common">Brownbanded bambooshark</name>
    <name type="synonym">Hemiscyllium punctatum</name>
    <dbReference type="NCBI Taxonomy" id="137246"/>
    <lineage>
        <taxon>Eukaryota</taxon>
        <taxon>Metazoa</taxon>
        <taxon>Chordata</taxon>
        <taxon>Craniata</taxon>
        <taxon>Vertebrata</taxon>
        <taxon>Chondrichthyes</taxon>
        <taxon>Elasmobranchii</taxon>
        <taxon>Galeomorphii</taxon>
        <taxon>Galeoidea</taxon>
        <taxon>Orectolobiformes</taxon>
        <taxon>Hemiscylliidae</taxon>
        <taxon>Chiloscyllium</taxon>
    </lineage>
</organism>
<keyword evidence="1" id="KW-0403">Intermediate filament</keyword>
<evidence type="ECO:0000256" key="1">
    <source>
        <dbReference type="ARBA" id="ARBA00022754"/>
    </source>
</evidence>
<dbReference type="GO" id="GO:0045109">
    <property type="term" value="P:intermediate filament organization"/>
    <property type="evidence" value="ECO:0007669"/>
    <property type="project" value="TreeGrafter"/>
</dbReference>
<dbReference type="SUPFAM" id="SSF64593">
    <property type="entry name" value="Intermediate filament protein, coiled coil region"/>
    <property type="match status" value="2"/>
</dbReference>
<dbReference type="InterPro" id="IPR050405">
    <property type="entry name" value="Intermediate_filament"/>
</dbReference>
<feature type="coiled-coil region" evidence="3">
    <location>
        <begin position="324"/>
        <end position="390"/>
    </location>
</feature>
<comment type="caution">
    <text evidence="6">The sequence shown here is derived from an EMBL/GenBank/DDBJ whole genome shotgun (WGS) entry which is preliminary data.</text>
</comment>
<keyword evidence="7" id="KW-1185">Reference proteome</keyword>
<name>A0A401S1D6_CHIPU</name>